<dbReference type="CDD" id="cd07500">
    <property type="entry name" value="HAD_PSP"/>
    <property type="match status" value="1"/>
</dbReference>
<keyword evidence="6" id="KW-0028">Amino-acid biosynthesis</keyword>
<dbReference type="SFLD" id="SFLDG01137">
    <property type="entry name" value="C1.6.1:_Phosphoserine_Phosphat"/>
    <property type="match status" value="1"/>
</dbReference>
<sequence length="343" mass="36719">MSRLLPKSLADQAEPFFSELFQQHPIVLLQETAESLQISSAQITAPAAATIRIWSSEPAVLTMATLRQLMQTVAGPVLALPYQPHVDLAPALELRLQSQLTAQTIIQLREQAATLALELNYLTSQPKLAMPGVLVMDMDSTAIQIECIDEIAVLAGVGPQVAAVTAAAMRGELDFAQSLRQRVATLKDAPEQVLATVLEQLPLMPGLEALVATLQQHNWTVAIASGGFTYFTEALKQRLALSATFANVLEIRDGKLTGQVLGDIVDAQVKAQVVQQLATARDIPHAQTVAIGDGANDLPMLAVAGLGVAFHAKPLVQAKAQYAIRHGSLLQLLYLFDTTDISA</sequence>
<dbReference type="InterPro" id="IPR036412">
    <property type="entry name" value="HAD-like_sf"/>
</dbReference>
<keyword evidence="10" id="KW-0718">Serine biosynthesis</keyword>
<evidence type="ECO:0000313" key="15">
    <source>
        <dbReference type="Proteomes" id="UP001589813"/>
    </source>
</evidence>
<comment type="pathway">
    <text evidence="2">Amino-acid biosynthesis; L-serine biosynthesis; L-serine from 3-phospho-D-glycerate: step 3/3.</text>
</comment>
<keyword evidence="9" id="KW-0460">Magnesium</keyword>
<evidence type="ECO:0000256" key="13">
    <source>
        <dbReference type="ARBA" id="ARBA00048523"/>
    </source>
</evidence>
<comment type="catalytic activity">
    <reaction evidence="12">
        <text>O-phospho-L-serine + H2O = L-serine + phosphate</text>
        <dbReference type="Rhea" id="RHEA:21208"/>
        <dbReference type="ChEBI" id="CHEBI:15377"/>
        <dbReference type="ChEBI" id="CHEBI:33384"/>
        <dbReference type="ChEBI" id="CHEBI:43474"/>
        <dbReference type="ChEBI" id="CHEBI:57524"/>
        <dbReference type="EC" id="3.1.3.3"/>
    </reaction>
</comment>
<accession>A0ABV6BCP0</accession>
<dbReference type="SFLD" id="SFLDS00003">
    <property type="entry name" value="Haloacid_Dehalogenase"/>
    <property type="match status" value="1"/>
</dbReference>
<comment type="caution">
    <text evidence="14">The sequence shown here is derived from an EMBL/GenBank/DDBJ whole genome shotgun (WGS) entry which is preliminary data.</text>
</comment>
<dbReference type="NCBIfam" id="TIGR01488">
    <property type="entry name" value="HAD-SF-IB"/>
    <property type="match status" value="1"/>
</dbReference>
<keyword evidence="8 14" id="KW-0378">Hydrolase</keyword>
<dbReference type="NCBIfam" id="TIGR00338">
    <property type="entry name" value="serB"/>
    <property type="match status" value="1"/>
</dbReference>
<evidence type="ECO:0000256" key="1">
    <source>
        <dbReference type="ARBA" id="ARBA00001946"/>
    </source>
</evidence>
<dbReference type="InterPro" id="IPR050582">
    <property type="entry name" value="HAD-like_SerB"/>
</dbReference>
<name>A0ABV6BCP0_9GAMM</name>
<evidence type="ECO:0000256" key="5">
    <source>
        <dbReference type="ARBA" id="ARBA00015196"/>
    </source>
</evidence>
<proteinExistence type="inferred from homology"/>
<dbReference type="RefSeq" id="WP_377241424.1">
    <property type="nucleotide sequence ID" value="NZ_JBHLXP010000001.1"/>
</dbReference>
<evidence type="ECO:0000256" key="12">
    <source>
        <dbReference type="ARBA" id="ARBA00048138"/>
    </source>
</evidence>
<dbReference type="SFLD" id="SFLDG01136">
    <property type="entry name" value="C1.6:_Phosphoserine_Phosphatas"/>
    <property type="match status" value="1"/>
</dbReference>
<keyword evidence="7" id="KW-0479">Metal-binding</keyword>
<dbReference type="PANTHER" id="PTHR43344:SF2">
    <property type="entry name" value="PHOSPHOSERINE PHOSPHATASE"/>
    <property type="match status" value="1"/>
</dbReference>
<gene>
    <name evidence="14" type="primary">serB</name>
    <name evidence="14" type="ORF">ACFFJP_05920</name>
</gene>
<dbReference type="SUPFAM" id="SSF56784">
    <property type="entry name" value="HAD-like"/>
    <property type="match status" value="1"/>
</dbReference>
<evidence type="ECO:0000256" key="3">
    <source>
        <dbReference type="ARBA" id="ARBA00009184"/>
    </source>
</evidence>
<dbReference type="InterPro" id="IPR023214">
    <property type="entry name" value="HAD_sf"/>
</dbReference>
<dbReference type="EMBL" id="JBHLXP010000001">
    <property type="protein sequence ID" value="MFC0047818.1"/>
    <property type="molecule type" value="Genomic_DNA"/>
</dbReference>
<evidence type="ECO:0000256" key="11">
    <source>
        <dbReference type="ARBA" id="ARBA00031693"/>
    </source>
</evidence>
<evidence type="ECO:0000256" key="4">
    <source>
        <dbReference type="ARBA" id="ARBA00012640"/>
    </source>
</evidence>
<comment type="cofactor">
    <cofactor evidence="1">
        <name>Mg(2+)</name>
        <dbReference type="ChEBI" id="CHEBI:18420"/>
    </cofactor>
</comment>
<evidence type="ECO:0000256" key="6">
    <source>
        <dbReference type="ARBA" id="ARBA00022605"/>
    </source>
</evidence>
<dbReference type="Proteomes" id="UP001589813">
    <property type="component" value="Unassembled WGS sequence"/>
</dbReference>
<dbReference type="Gene3D" id="3.40.50.1000">
    <property type="entry name" value="HAD superfamily/HAD-like"/>
    <property type="match status" value="1"/>
</dbReference>
<keyword evidence="15" id="KW-1185">Reference proteome</keyword>
<evidence type="ECO:0000256" key="8">
    <source>
        <dbReference type="ARBA" id="ARBA00022801"/>
    </source>
</evidence>
<comment type="similarity">
    <text evidence="3">Belongs to the HAD-like hydrolase superfamily. SerB family.</text>
</comment>
<dbReference type="GO" id="GO:0016787">
    <property type="term" value="F:hydrolase activity"/>
    <property type="evidence" value="ECO:0007669"/>
    <property type="project" value="UniProtKB-KW"/>
</dbReference>
<evidence type="ECO:0000256" key="9">
    <source>
        <dbReference type="ARBA" id="ARBA00022842"/>
    </source>
</evidence>
<evidence type="ECO:0000256" key="7">
    <source>
        <dbReference type="ARBA" id="ARBA00022723"/>
    </source>
</evidence>
<dbReference type="PANTHER" id="PTHR43344">
    <property type="entry name" value="PHOSPHOSERINE PHOSPHATASE"/>
    <property type="match status" value="1"/>
</dbReference>
<reference evidence="14 15" key="1">
    <citation type="submission" date="2024-09" db="EMBL/GenBank/DDBJ databases">
        <authorList>
            <person name="Sun Q."/>
            <person name="Mori K."/>
        </authorList>
    </citation>
    <scope>NUCLEOTIDE SEQUENCE [LARGE SCALE GENOMIC DNA]</scope>
    <source>
        <strain evidence="14 15">KCTC 23315</strain>
    </source>
</reference>
<evidence type="ECO:0000313" key="14">
    <source>
        <dbReference type="EMBL" id="MFC0047818.1"/>
    </source>
</evidence>
<dbReference type="Pfam" id="PF00702">
    <property type="entry name" value="Hydrolase"/>
    <property type="match status" value="1"/>
</dbReference>
<dbReference type="EC" id="3.1.3.3" evidence="4"/>
<dbReference type="InterPro" id="IPR004469">
    <property type="entry name" value="PSP"/>
</dbReference>
<evidence type="ECO:0000256" key="10">
    <source>
        <dbReference type="ARBA" id="ARBA00023299"/>
    </source>
</evidence>
<protein>
    <recommendedName>
        <fullName evidence="5">Phosphoserine phosphatase</fullName>
        <ecNumber evidence="4">3.1.3.3</ecNumber>
    </recommendedName>
    <alternativeName>
        <fullName evidence="11">O-phosphoserine phosphohydrolase</fullName>
    </alternativeName>
</protein>
<comment type="catalytic activity">
    <reaction evidence="13">
        <text>O-phospho-D-serine + H2O = D-serine + phosphate</text>
        <dbReference type="Rhea" id="RHEA:24873"/>
        <dbReference type="ChEBI" id="CHEBI:15377"/>
        <dbReference type="ChEBI" id="CHEBI:35247"/>
        <dbReference type="ChEBI" id="CHEBI:43474"/>
        <dbReference type="ChEBI" id="CHEBI:58680"/>
        <dbReference type="EC" id="3.1.3.3"/>
    </reaction>
</comment>
<dbReference type="SFLD" id="SFLDF00029">
    <property type="entry name" value="phosphoserine_phosphatase"/>
    <property type="match status" value="1"/>
</dbReference>
<evidence type="ECO:0000256" key="2">
    <source>
        <dbReference type="ARBA" id="ARBA00005135"/>
    </source>
</evidence>
<organism evidence="14 15">
    <name type="scientific">Rheinheimera tilapiae</name>
    <dbReference type="NCBI Taxonomy" id="875043"/>
    <lineage>
        <taxon>Bacteria</taxon>
        <taxon>Pseudomonadati</taxon>
        <taxon>Pseudomonadota</taxon>
        <taxon>Gammaproteobacteria</taxon>
        <taxon>Chromatiales</taxon>
        <taxon>Chromatiaceae</taxon>
        <taxon>Rheinheimera</taxon>
    </lineage>
</organism>